<dbReference type="InParanoid" id="F5Y7Y9"/>
<proteinExistence type="predicted"/>
<evidence type="ECO:0000313" key="2">
    <source>
        <dbReference type="Proteomes" id="UP000009222"/>
    </source>
</evidence>
<organism evidence="1 2">
    <name type="scientific">Leadbettera azotonutricia (strain ATCC BAA-888 / DSM 13862 / ZAS-9)</name>
    <name type="common">Treponema azotonutricium</name>
    <dbReference type="NCBI Taxonomy" id="545695"/>
    <lineage>
        <taxon>Bacteria</taxon>
        <taxon>Pseudomonadati</taxon>
        <taxon>Spirochaetota</taxon>
        <taxon>Spirochaetia</taxon>
        <taxon>Spirochaetales</taxon>
        <taxon>Breznakiellaceae</taxon>
        <taxon>Leadbettera</taxon>
    </lineage>
</organism>
<dbReference type="AlphaFoldDB" id="F5Y7Y9"/>
<dbReference type="KEGG" id="taz:TREAZ_2319"/>
<protein>
    <submittedName>
        <fullName evidence="1">Uncharacterized protein</fullName>
    </submittedName>
</protein>
<accession>F5Y7Y9</accession>
<dbReference type="HOGENOM" id="CLU_2959472_0_0_12"/>
<keyword evidence="2" id="KW-1185">Reference proteome</keyword>
<dbReference type="EMBL" id="CP001841">
    <property type="protein sequence ID" value="AEF80647.1"/>
    <property type="molecule type" value="Genomic_DNA"/>
</dbReference>
<gene>
    <name evidence="1" type="ordered locus">TREAZ_2319</name>
</gene>
<reference evidence="1 2" key="2">
    <citation type="journal article" date="2011" name="ISME J.">
        <title>RNA-seq reveals cooperative metabolic interactions between two termite-gut spirochete species in co-culture.</title>
        <authorList>
            <person name="Rosenthal A.Z."/>
            <person name="Matson E.G."/>
            <person name="Eldar A."/>
            <person name="Leadbetter J.R."/>
        </authorList>
    </citation>
    <scope>NUCLEOTIDE SEQUENCE [LARGE SCALE GENOMIC DNA]</scope>
    <source>
        <strain evidence="2">ATCC BAA-888 / DSM 13862 / ZAS-9</strain>
    </source>
</reference>
<reference evidence="2" key="1">
    <citation type="submission" date="2009-12" db="EMBL/GenBank/DDBJ databases">
        <title>Complete sequence of Treponema azotonutricium strain ZAS-9.</title>
        <authorList>
            <person name="Tetu S.G."/>
            <person name="Matson E."/>
            <person name="Ren Q."/>
            <person name="Seshadri R."/>
            <person name="Elbourne L."/>
            <person name="Hassan K.A."/>
            <person name="Durkin A."/>
            <person name="Radune D."/>
            <person name="Mohamoud Y."/>
            <person name="Shay R."/>
            <person name="Jin S."/>
            <person name="Zhang X."/>
            <person name="Lucey K."/>
            <person name="Ballor N.R."/>
            <person name="Ottesen E."/>
            <person name="Rosenthal R."/>
            <person name="Allen A."/>
            <person name="Leadbetter J.R."/>
            <person name="Paulsen I.T."/>
        </authorList>
    </citation>
    <scope>NUCLEOTIDE SEQUENCE [LARGE SCALE GENOMIC DNA]</scope>
    <source>
        <strain evidence="2">ATCC BAA-888 / DSM 13862 / ZAS-9</strain>
    </source>
</reference>
<sequence>MKLLKEICKYRHNFVLFILYNFRYGKILALRTKLLHRKNITKISKISNINLVLSSQYKM</sequence>
<dbReference type="STRING" id="545695.TREAZ_2319"/>
<name>F5Y7Y9_LEAAZ</name>
<dbReference type="Proteomes" id="UP000009222">
    <property type="component" value="Chromosome"/>
</dbReference>
<evidence type="ECO:0000313" key="1">
    <source>
        <dbReference type="EMBL" id="AEF80647.1"/>
    </source>
</evidence>